<dbReference type="AlphaFoldDB" id="A0A0F9R1G6"/>
<comment type="caution">
    <text evidence="1">The sequence shown here is derived from an EMBL/GenBank/DDBJ whole genome shotgun (WGS) entry which is preliminary data.</text>
</comment>
<sequence length="43" mass="4855">MEVAKSKNADGFIECSSRTGENIQKIFDLLTKLILKRSNDQLV</sequence>
<gene>
    <name evidence="1" type="ORF">LCGC14_0948620</name>
</gene>
<dbReference type="EMBL" id="LAZR01003362">
    <property type="protein sequence ID" value="KKN19156.1"/>
    <property type="molecule type" value="Genomic_DNA"/>
</dbReference>
<dbReference type="SUPFAM" id="SSF52540">
    <property type="entry name" value="P-loop containing nucleoside triphosphate hydrolases"/>
    <property type="match status" value="1"/>
</dbReference>
<accession>A0A0F9R1G6</accession>
<organism evidence="1">
    <name type="scientific">marine sediment metagenome</name>
    <dbReference type="NCBI Taxonomy" id="412755"/>
    <lineage>
        <taxon>unclassified sequences</taxon>
        <taxon>metagenomes</taxon>
        <taxon>ecological metagenomes</taxon>
    </lineage>
</organism>
<name>A0A0F9R1G6_9ZZZZ</name>
<dbReference type="InterPro" id="IPR027417">
    <property type="entry name" value="P-loop_NTPase"/>
</dbReference>
<proteinExistence type="predicted"/>
<evidence type="ECO:0000313" key="1">
    <source>
        <dbReference type="EMBL" id="KKN19156.1"/>
    </source>
</evidence>
<dbReference type="Gene3D" id="3.40.50.300">
    <property type="entry name" value="P-loop containing nucleotide triphosphate hydrolases"/>
    <property type="match status" value="1"/>
</dbReference>
<protein>
    <submittedName>
        <fullName evidence="1">Uncharacterized protein</fullName>
    </submittedName>
</protein>
<feature type="non-terminal residue" evidence="1">
    <location>
        <position position="1"/>
    </location>
</feature>
<reference evidence="1" key="1">
    <citation type="journal article" date="2015" name="Nature">
        <title>Complex archaea that bridge the gap between prokaryotes and eukaryotes.</title>
        <authorList>
            <person name="Spang A."/>
            <person name="Saw J.H."/>
            <person name="Jorgensen S.L."/>
            <person name="Zaremba-Niedzwiedzka K."/>
            <person name="Martijn J."/>
            <person name="Lind A.E."/>
            <person name="van Eijk R."/>
            <person name="Schleper C."/>
            <person name="Guy L."/>
            <person name="Ettema T.J."/>
        </authorList>
    </citation>
    <scope>NUCLEOTIDE SEQUENCE</scope>
</reference>